<dbReference type="Proteomes" id="UP000219494">
    <property type="component" value="Unassembled WGS sequence"/>
</dbReference>
<dbReference type="RefSeq" id="WP_144033579.1">
    <property type="nucleotide sequence ID" value="NZ_OBMI01000002.1"/>
</dbReference>
<dbReference type="AlphaFoldDB" id="A0A285QYV3"/>
<evidence type="ECO:0000313" key="3">
    <source>
        <dbReference type="Proteomes" id="UP000219494"/>
    </source>
</evidence>
<organism evidence="2 3">
    <name type="scientific">Sphingomonas guangdongensis</name>
    <dbReference type="NCBI Taxonomy" id="1141890"/>
    <lineage>
        <taxon>Bacteria</taxon>
        <taxon>Pseudomonadati</taxon>
        <taxon>Pseudomonadota</taxon>
        <taxon>Alphaproteobacteria</taxon>
        <taxon>Sphingomonadales</taxon>
        <taxon>Sphingomonadaceae</taxon>
        <taxon>Sphingomonas</taxon>
    </lineage>
</organism>
<keyword evidence="1" id="KW-1133">Transmembrane helix</keyword>
<sequence>MASIVDFGRNSLTHLKSATIGAAVGVPSSLIGIFDRFSPLQGYFLAMFGLIAAATVWWIKRQPFLTDRQTGSALSWLVGSITGFVVCLILPLITPPSSAQTYNASNDPNPCVKAVAFGFKCSSESLGEALYSGNETIIKLLVSGGVRIEPLDNINGFRAGAVKMYVDALSASNKLNDLAKECLSAQTASTAYGCSIIEQTEKVTCALEDTLDTDRTFQAYIDQDSRKFSEDKAKEFPTLVSNCSFAPDQLPIKSAATIYSELRECYYSGHFALTCEKHASNKLCARRKRGLGDADQQQFAEQARRVRASEMKRRPDCSRYTT</sequence>
<dbReference type="EMBL" id="OBMI01000002">
    <property type="protein sequence ID" value="SOB86744.1"/>
    <property type="molecule type" value="Genomic_DNA"/>
</dbReference>
<name>A0A285QYV3_9SPHN</name>
<evidence type="ECO:0000313" key="2">
    <source>
        <dbReference type="EMBL" id="SOB86744.1"/>
    </source>
</evidence>
<feature type="transmembrane region" description="Helical" evidence="1">
    <location>
        <begin position="12"/>
        <end position="34"/>
    </location>
</feature>
<keyword evidence="1" id="KW-0812">Transmembrane</keyword>
<gene>
    <name evidence="2" type="ORF">SAMN06297144_1853</name>
</gene>
<keyword evidence="3" id="KW-1185">Reference proteome</keyword>
<proteinExistence type="predicted"/>
<keyword evidence="1" id="KW-0472">Membrane</keyword>
<feature type="transmembrane region" description="Helical" evidence="1">
    <location>
        <begin position="40"/>
        <end position="59"/>
    </location>
</feature>
<reference evidence="2 3" key="1">
    <citation type="submission" date="2017-07" db="EMBL/GenBank/DDBJ databases">
        <authorList>
            <person name="Sun Z.S."/>
            <person name="Albrecht U."/>
            <person name="Echele G."/>
            <person name="Lee C.C."/>
        </authorList>
    </citation>
    <scope>NUCLEOTIDE SEQUENCE [LARGE SCALE GENOMIC DNA]</scope>
    <source>
        <strain evidence="2 3">CGMCC 1.12672</strain>
    </source>
</reference>
<evidence type="ECO:0000256" key="1">
    <source>
        <dbReference type="SAM" id="Phobius"/>
    </source>
</evidence>
<accession>A0A285QYV3</accession>
<feature type="transmembrane region" description="Helical" evidence="1">
    <location>
        <begin position="71"/>
        <end position="93"/>
    </location>
</feature>
<protein>
    <submittedName>
        <fullName evidence="2">Uncharacterized protein</fullName>
    </submittedName>
</protein>